<dbReference type="Proteomes" id="UP000071641">
    <property type="component" value="Unassembled WGS sequence"/>
</dbReference>
<protein>
    <submittedName>
        <fullName evidence="1">Uncharacterized protein</fullName>
    </submittedName>
</protein>
<dbReference type="RefSeq" id="WP_062661653.1">
    <property type="nucleotide sequence ID" value="NZ_FIZX01000001.1"/>
</dbReference>
<keyword evidence="2" id="KW-1185">Reference proteome</keyword>
<organism evidence="1 2">
    <name type="scientific">Grimontia celer</name>
    <dbReference type="NCBI Taxonomy" id="1796497"/>
    <lineage>
        <taxon>Bacteria</taxon>
        <taxon>Pseudomonadati</taxon>
        <taxon>Pseudomonadota</taxon>
        <taxon>Gammaproteobacteria</taxon>
        <taxon>Vibrionales</taxon>
        <taxon>Vibrionaceae</taxon>
        <taxon>Grimontia</taxon>
    </lineage>
</organism>
<accession>A0A128EYB1</accession>
<dbReference type="EMBL" id="FIZX01000001">
    <property type="protein sequence ID" value="CZF78986.1"/>
    <property type="molecule type" value="Genomic_DNA"/>
</dbReference>
<reference evidence="2" key="1">
    <citation type="submission" date="2016-02" db="EMBL/GenBank/DDBJ databases">
        <authorList>
            <person name="Rodrigo-Torres Lidia"/>
            <person name="Arahal R.David."/>
        </authorList>
    </citation>
    <scope>NUCLEOTIDE SEQUENCE [LARGE SCALE GENOMIC DNA]</scope>
    <source>
        <strain evidence="2">CECT 9029</strain>
    </source>
</reference>
<evidence type="ECO:0000313" key="2">
    <source>
        <dbReference type="Proteomes" id="UP000071641"/>
    </source>
</evidence>
<evidence type="ECO:0000313" key="1">
    <source>
        <dbReference type="EMBL" id="CZF78986.1"/>
    </source>
</evidence>
<gene>
    <name evidence="1" type="ORF">GCE9029_01182</name>
</gene>
<dbReference type="AlphaFoldDB" id="A0A128EYB1"/>
<sequence length="78" mass="9363">MNERNNAFNPDEALTEEEALDIIRDYWHSKAEYYKDSHKDAGQRKTYSKHKHIQEEIPELEKVFAENLDELRNMGIIR</sequence>
<proteinExistence type="predicted"/>
<name>A0A128EYB1_9GAMM</name>